<gene>
    <name evidence="1" type="ORF">GYMLUDRAFT_250817</name>
</gene>
<organism evidence="1 2">
    <name type="scientific">Collybiopsis luxurians FD-317 M1</name>
    <dbReference type="NCBI Taxonomy" id="944289"/>
    <lineage>
        <taxon>Eukaryota</taxon>
        <taxon>Fungi</taxon>
        <taxon>Dikarya</taxon>
        <taxon>Basidiomycota</taxon>
        <taxon>Agaricomycotina</taxon>
        <taxon>Agaricomycetes</taxon>
        <taxon>Agaricomycetidae</taxon>
        <taxon>Agaricales</taxon>
        <taxon>Marasmiineae</taxon>
        <taxon>Omphalotaceae</taxon>
        <taxon>Collybiopsis</taxon>
        <taxon>Collybiopsis luxurians</taxon>
    </lineage>
</organism>
<dbReference type="AlphaFoldDB" id="A0A0D0AR35"/>
<evidence type="ECO:0000313" key="2">
    <source>
        <dbReference type="Proteomes" id="UP000053593"/>
    </source>
</evidence>
<dbReference type="EMBL" id="KN834836">
    <property type="protein sequence ID" value="KIK52825.1"/>
    <property type="molecule type" value="Genomic_DNA"/>
</dbReference>
<evidence type="ECO:0000313" key="1">
    <source>
        <dbReference type="EMBL" id="KIK52825.1"/>
    </source>
</evidence>
<sequence>MSRTKPRRNLPRRIDIRIICNVFDVPGSEVNPNDLRSLLDHGEQLSQTFEQMLILLLLVAYCLCPSLSSNRRDEHRYAGTVAISTGSAPVGVPPAYQTNKDEIA</sequence>
<dbReference type="Proteomes" id="UP000053593">
    <property type="component" value="Unassembled WGS sequence"/>
</dbReference>
<dbReference type="HOGENOM" id="CLU_2250467_0_0_1"/>
<proteinExistence type="predicted"/>
<keyword evidence="2" id="KW-1185">Reference proteome</keyword>
<accession>A0A0D0AR35</accession>
<name>A0A0D0AR35_9AGAR</name>
<protein>
    <submittedName>
        <fullName evidence="1">Uncharacterized protein</fullName>
    </submittedName>
</protein>
<reference evidence="1 2" key="1">
    <citation type="submission" date="2014-04" db="EMBL/GenBank/DDBJ databases">
        <title>Evolutionary Origins and Diversification of the Mycorrhizal Mutualists.</title>
        <authorList>
            <consortium name="DOE Joint Genome Institute"/>
            <consortium name="Mycorrhizal Genomics Consortium"/>
            <person name="Kohler A."/>
            <person name="Kuo A."/>
            <person name="Nagy L.G."/>
            <person name="Floudas D."/>
            <person name="Copeland A."/>
            <person name="Barry K.W."/>
            <person name="Cichocki N."/>
            <person name="Veneault-Fourrey C."/>
            <person name="LaButti K."/>
            <person name="Lindquist E.A."/>
            <person name="Lipzen A."/>
            <person name="Lundell T."/>
            <person name="Morin E."/>
            <person name="Murat C."/>
            <person name="Riley R."/>
            <person name="Ohm R."/>
            <person name="Sun H."/>
            <person name="Tunlid A."/>
            <person name="Henrissat B."/>
            <person name="Grigoriev I.V."/>
            <person name="Hibbett D.S."/>
            <person name="Martin F."/>
        </authorList>
    </citation>
    <scope>NUCLEOTIDE SEQUENCE [LARGE SCALE GENOMIC DNA]</scope>
    <source>
        <strain evidence="1 2">FD-317 M1</strain>
    </source>
</reference>